<dbReference type="InterPro" id="IPR013785">
    <property type="entry name" value="Aldolase_TIM"/>
</dbReference>
<dbReference type="NCBIfam" id="TIGR00126">
    <property type="entry name" value="deoC"/>
    <property type="match status" value="1"/>
</dbReference>
<dbReference type="EMBL" id="CP116346">
    <property type="protein sequence ID" value="WIT10778.1"/>
    <property type="molecule type" value="Genomic_DNA"/>
</dbReference>
<dbReference type="AlphaFoldDB" id="A0AA95SK77"/>
<dbReference type="GO" id="GO:0005737">
    <property type="term" value="C:cytoplasm"/>
    <property type="evidence" value="ECO:0007669"/>
    <property type="project" value="InterPro"/>
</dbReference>
<proteinExistence type="inferred from homology"/>
<dbReference type="Proteomes" id="UP001177769">
    <property type="component" value="Chromosome"/>
</dbReference>
<evidence type="ECO:0000256" key="1">
    <source>
        <dbReference type="ARBA" id="ARBA00004816"/>
    </source>
</evidence>
<dbReference type="GO" id="GO:0016052">
    <property type="term" value="P:carbohydrate catabolic process"/>
    <property type="evidence" value="ECO:0007669"/>
    <property type="project" value="TreeGrafter"/>
</dbReference>
<dbReference type="GO" id="GO:0009264">
    <property type="term" value="P:deoxyribonucleotide catabolic process"/>
    <property type="evidence" value="ECO:0007669"/>
    <property type="project" value="UniProtKB-UniRule"/>
</dbReference>
<comment type="catalytic activity">
    <reaction evidence="6">
        <text>2-deoxy-D-ribose 5-phosphate = D-glyceraldehyde 3-phosphate + acetaldehyde</text>
        <dbReference type="Rhea" id="RHEA:12821"/>
        <dbReference type="ChEBI" id="CHEBI:15343"/>
        <dbReference type="ChEBI" id="CHEBI:59776"/>
        <dbReference type="ChEBI" id="CHEBI:62877"/>
        <dbReference type="EC" id="4.1.2.4"/>
    </reaction>
</comment>
<keyword evidence="4 8" id="KW-0456">Lyase</keyword>
<reference evidence="8" key="1">
    <citation type="submission" date="2023-01" db="EMBL/GenBank/DDBJ databases">
        <title>Whole genome sequence of Paucibacter sp. S2-9 isolated from pond sediment.</title>
        <authorList>
            <person name="Jung J.Y."/>
        </authorList>
    </citation>
    <scope>NUCLEOTIDE SEQUENCE</scope>
    <source>
        <strain evidence="8">S2-9</strain>
    </source>
</reference>
<evidence type="ECO:0000256" key="6">
    <source>
        <dbReference type="ARBA" id="ARBA00048791"/>
    </source>
</evidence>
<dbReference type="SUPFAM" id="SSF51569">
    <property type="entry name" value="Aldolase"/>
    <property type="match status" value="1"/>
</dbReference>
<comment type="pathway">
    <text evidence="1">Carbohydrate degradation; 2-deoxy-D-ribose 1-phosphate degradation; D-glyceraldehyde 3-phosphate and acetaldehyde from 2-deoxy-alpha-D-ribose 1-phosphate: step 2/2.</text>
</comment>
<dbReference type="Pfam" id="PF01791">
    <property type="entry name" value="DeoC"/>
    <property type="match status" value="1"/>
</dbReference>
<keyword evidence="5" id="KW-0704">Schiff base</keyword>
<accession>A0AA95SK77</accession>
<dbReference type="SMART" id="SM01133">
    <property type="entry name" value="DeoC"/>
    <property type="match status" value="1"/>
</dbReference>
<gene>
    <name evidence="8" type="primary">deoC</name>
    <name evidence="8" type="ORF">PFX98_17920</name>
</gene>
<evidence type="ECO:0000256" key="7">
    <source>
        <dbReference type="NCBIfam" id="TIGR00126"/>
    </source>
</evidence>
<sequence>MSTTQDLTPQESARLALQCLDLTSLNDADTEADIEALCRRAQSAHGPVAAVCVWPRFVALARRLLPAEIQVAAVANFPDGALDLPRALADVAAIAQAGGNEVDVVLPYKALMAGQGSEVAEFLAEVRHASRPLTLKVIIESGELATPELIAEATRLALMAGADFVKTSTGKSRVSATPAAAAVMLQEIAASGLSAAGFKASGGIRSVADAHGYLLQTRAKLGEGALNARRLRFGASGLLNDIEAVLAGQASAAPSRASSAY</sequence>
<keyword evidence="9" id="KW-1185">Reference proteome</keyword>
<dbReference type="InterPro" id="IPR011343">
    <property type="entry name" value="DeoC"/>
</dbReference>
<dbReference type="GO" id="GO:0004139">
    <property type="term" value="F:deoxyribose-phosphate aldolase activity"/>
    <property type="evidence" value="ECO:0007669"/>
    <property type="project" value="UniProtKB-UniRule"/>
</dbReference>
<evidence type="ECO:0000256" key="5">
    <source>
        <dbReference type="ARBA" id="ARBA00023270"/>
    </source>
</evidence>
<dbReference type="InterPro" id="IPR002915">
    <property type="entry name" value="DeoC/FbaB/LacD_aldolase"/>
</dbReference>
<comment type="similarity">
    <text evidence="2">Belongs to the DeoC/FbaB aldolase family. DeoC type 2 subfamily.</text>
</comment>
<dbReference type="KEGG" id="pais:PFX98_17920"/>
<evidence type="ECO:0000256" key="2">
    <source>
        <dbReference type="ARBA" id="ARBA00009473"/>
    </source>
</evidence>
<name>A0AA95SK77_9BURK</name>
<evidence type="ECO:0000313" key="9">
    <source>
        <dbReference type="Proteomes" id="UP001177769"/>
    </source>
</evidence>
<dbReference type="RefSeq" id="WP_285231856.1">
    <property type="nucleotide sequence ID" value="NZ_CP116346.1"/>
</dbReference>
<evidence type="ECO:0000256" key="4">
    <source>
        <dbReference type="ARBA" id="ARBA00023239"/>
    </source>
</evidence>
<protein>
    <recommendedName>
        <fullName evidence="3 7">Deoxyribose-phosphate aldolase</fullName>
        <ecNumber evidence="3 7">4.1.2.4</ecNumber>
    </recommendedName>
</protein>
<dbReference type="PIRSF" id="PIRSF001357">
    <property type="entry name" value="DeoC"/>
    <property type="match status" value="1"/>
</dbReference>
<dbReference type="EC" id="4.1.2.4" evidence="3 7"/>
<organism evidence="8 9">
    <name type="scientific">Paucibacter sediminis</name>
    <dbReference type="NCBI Taxonomy" id="3019553"/>
    <lineage>
        <taxon>Bacteria</taxon>
        <taxon>Pseudomonadati</taxon>
        <taxon>Pseudomonadota</taxon>
        <taxon>Betaproteobacteria</taxon>
        <taxon>Burkholderiales</taxon>
        <taxon>Sphaerotilaceae</taxon>
        <taxon>Roseateles</taxon>
    </lineage>
</organism>
<dbReference type="PANTHER" id="PTHR10889:SF3">
    <property type="entry name" value="DEOXYRIBOSE-PHOSPHATE ALDOLASE"/>
    <property type="match status" value="1"/>
</dbReference>
<evidence type="ECO:0000256" key="3">
    <source>
        <dbReference type="ARBA" id="ARBA00012515"/>
    </source>
</evidence>
<dbReference type="PANTHER" id="PTHR10889">
    <property type="entry name" value="DEOXYRIBOSE-PHOSPHATE ALDOLASE"/>
    <property type="match status" value="1"/>
</dbReference>
<evidence type="ECO:0000313" key="8">
    <source>
        <dbReference type="EMBL" id="WIT10778.1"/>
    </source>
</evidence>
<dbReference type="Gene3D" id="3.20.20.70">
    <property type="entry name" value="Aldolase class I"/>
    <property type="match status" value="1"/>
</dbReference>